<evidence type="ECO:0000313" key="1">
    <source>
        <dbReference type="EnsemblMetazoa" id="BGLB021911-PA"/>
    </source>
</evidence>
<dbReference type="VEuPathDB" id="VectorBase:BGLAX_037591"/>
<dbReference type="VEuPathDB" id="VectorBase:BGLB021911"/>
<accession>A0A2C9KP52</accession>
<name>A0A2C9KP52_BIOGL</name>
<gene>
    <name evidence="1" type="primary">106059550</name>
</gene>
<protein>
    <submittedName>
        <fullName evidence="1">Uncharacterized protein</fullName>
    </submittedName>
</protein>
<dbReference type="AlphaFoldDB" id="A0A2C9KP52"/>
<evidence type="ECO:0000313" key="2">
    <source>
        <dbReference type="Proteomes" id="UP000076420"/>
    </source>
</evidence>
<organism evidence="1 2">
    <name type="scientific">Biomphalaria glabrata</name>
    <name type="common">Bloodfluke planorb</name>
    <name type="synonym">Freshwater snail</name>
    <dbReference type="NCBI Taxonomy" id="6526"/>
    <lineage>
        <taxon>Eukaryota</taxon>
        <taxon>Metazoa</taxon>
        <taxon>Spiralia</taxon>
        <taxon>Lophotrochozoa</taxon>
        <taxon>Mollusca</taxon>
        <taxon>Gastropoda</taxon>
        <taxon>Heterobranchia</taxon>
        <taxon>Euthyneura</taxon>
        <taxon>Panpulmonata</taxon>
        <taxon>Hygrophila</taxon>
        <taxon>Lymnaeoidea</taxon>
        <taxon>Planorbidae</taxon>
        <taxon>Biomphalaria</taxon>
    </lineage>
</organism>
<dbReference type="EnsemblMetazoa" id="BGLB021911-RA">
    <property type="protein sequence ID" value="BGLB021911-PA"/>
    <property type="gene ID" value="BGLB021911"/>
</dbReference>
<sequence length="129" mass="14006">MSSYLTLADIASKLHSLEDIEKSLQKLIAEIQAAKKIGETWLQTRDESTYTEIKEFLVGRTSEILQTCFSVGSQSINQSSETTTLQTVEDGESATVSAYEGKVDISENVSVMYILNCGTRTGLSAGGLD</sequence>
<dbReference type="Proteomes" id="UP000076420">
    <property type="component" value="Unassembled WGS sequence"/>
</dbReference>
<dbReference type="KEGG" id="bgt:106059550"/>
<reference evidence="1" key="1">
    <citation type="submission" date="2020-05" db="UniProtKB">
        <authorList>
            <consortium name="EnsemblMetazoa"/>
        </authorList>
    </citation>
    <scope>IDENTIFICATION</scope>
    <source>
        <strain evidence="1">BB02</strain>
    </source>
</reference>
<proteinExistence type="predicted"/>